<keyword evidence="1" id="KW-0460">Magnesium</keyword>
<comment type="caution">
    <text evidence="3">The sequence shown here is derived from an EMBL/GenBank/DDBJ whole genome shotgun (WGS) entry which is preliminary data.</text>
</comment>
<evidence type="ECO:0000313" key="4">
    <source>
        <dbReference type="Proteomes" id="UP001164929"/>
    </source>
</evidence>
<dbReference type="PANTHER" id="PTHR42861">
    <property type="entry name" value="CALCIUM-TRANSPORTING ATPASE"/>
    <property type="match status" value="1"/>
</dbReference>
<dbReference type="Gene3D" id="1.20.1110.10">
    <property type="entry name" value="Calcium-transporting ATPase, transmembrane domain"/>
    <property type="match status" value="1"/>
</dbReference>
<sequence length="242" mass="27561">MQRAISSTHLHHTLPFDNICISVLLSQKHFHVKSFNQHLDLSDKVLSKELNGQLASAVHLQVSTISQALIFGTCSSSWSYKERPGLLLSAFIIVQLIATVISATSTWDFAGISKTGWRWTAVIWLYNIVTYKLLDPIKFAVRYAQSGRAWSLVYNQSTAMTTQKDFGKEAREAAWAAEQRTLHGLQSMEAKSFSEKHTFRDINIMAEEARRRAEIASFGFFPSNFIFNAYSSRFHLRYCIQI</sequence>
<accession>A0AAD6W983</accession>
<evidence type="ECO:0000256" key="1">
    <source>
        <dbReference type="ARBA" id="ARBA00022842"/>
    </source>
</evidence>
<name>A0AAD6W983_9ROSI</name>
<keyword evidence="4" id="KW-1185">Reference proteome</keyword>
<proteinExistence type="predicted"/>
<evidence type="ECO:0000313" key="3">
    <source>
        <dbReference type="EMBL" id="KAJ7003456.1"/>
    </source>
</evidence>
<evidence type="ECO:0000256" key="2">
    <source>
        <dbReference type="SAM" id="Phobius"/>
    </source>
</evidence>
<dbReference type="Proteomes" id="UP001164929">
    <property type="component" value="Chromosome 3"/>
</dbReference>
<keyword evidence="2" id="KW-1133">Transmembrane helix</keyword>
<keyword evidence="2" id="KW-0472">Membrane</keyword>
<feature type="transmembrane region" description="Helical" evidence="2">
    <location>
        <begin position="85"/>
        <end position="104"/>
    </location>
</feature>
<dbReference type="AlphaFoldDB" id="A0AAD6W983"/>
<keyword evidence="2" id="KW-0812">Transmembrane</keyword>
<dbReference type="EMBL" id="JAQIZT010000003">
    <property type="protein sequence ID" value="KAJ7003456.1"/>
    <property type="molecule type" value="Genomic_DNA"/>
</dbReference>
<organism evidence="3 4">
    <name type="scientific">Populus alba x Populus x berolinensis</name>
    <dbReference type="NCBI Taxonomy" id="444605"/>
    <lineage>
        <taxon>Eukaryota</taxon>
        <taxon>Viridiplantae</taxon>
        <taxon>Streptophyta</taxon>
        <taxon>Embryophyta</taxon>
        <taxon>Tracheophyta</taxon>
        <taxon>Spermatophyta</taxon>
        <taxon>Magnoliopsida</taxon>
        <taxon>eudicotyledons</taxon>
        <taxon>Gunneridae</taxon>
        <taxon>Pentapetalae</taxon>
        <taxon>rosids</taxon>
        <taxon>fabids</taxon>
        <taxon>Malpighiales</taxon>
        <taxon>Salicaceae</taxon>
        <taxon>Saliceae</taxon>
        <taxon>Populus</taxon>
    </lineage>
</organism>
<feature type="transmembrane region" description="Helical" evidence="2">
    <location>
        <begin position="116"/>
        <end position="134"/>
    </location>
</feature>
<protein>
    <submittedName>
        <fullName evidence="3">ATPase 7</fullName>
    </submittedName>
</protein>
<reference evidence="3" key="1">
    <citation type="journal article" date="2023" name="Mol. Ecol. Resour.">
        <title>Chromosome-level genome assembly of a triploid poplar Populus alba 'Berolinensis'.</title>
        <authorList>
            <person name="Chen S."/>
            <person name="Yu Y."/>
            <person name="Wang X."/>
            <person name="Wang S."/>
            <person name="Zhang T."/>
            <person name="Zhou Y."/>
            <person name="He R."/>
            <person name="Meng N."/>
            <person name="Wang Y."/>
            <person name="Liu W."/>
            <person name="Liu Z."/>
            <person name="Liu J."/>
            <person name="Guo Q."/>
            <person name="Huang H."/>
            <person name="Sederoff R.R."/>
            <person name="Wang G."/>
            <person name="Qu G."/>
            <person name="Chen S."/>
        </authorList>
    </citation>
    <scope>NUCLEOTIDE SEQUENCE</scope>
    <source>
        <strain evidence="3">SC-2020</strain>
    </source>
</reference>
<gene>
    <name evidence="3" type="ORF">NC653_008621</name>
</gene>